<dbReference type="InterPro" id="IPR045209">
    <property type="entry name" value="Rrp5"/>
</dbReference>
<protein>
    <recommendedName>
        <fullName evidence="12">rRNA biogenesis protein RRP5</fullName>
    </recommendedName>
    <alternativeName>
        <fullName evidence="13">Ribosomal RNA-processing protein 5</fullName>
    </alternativeName>
</protein>
<dbReference type="SMART" id="SM00386">
    <property type="entry name" value="HAT"/>
    <property type="match status" value="6"/>
</dbReference>
<feature type="region of interest" description="Disordered" evidence="14">
    <location>
        <begin position="96"/>
        <end position="124"/>
    </location>
</feature>
<feature type="region of interest" description="Disordered" evidence="14">
    <location>
        <begin position="1"/>
        <end position="70"/>
    </location>
</feature>
<evidence type="ECO:0000256" key="13">
    <source>
        <dbReference type="ARBA" id="ARBA00076674"/>
    </source>
</evidence>
<feature type="domain" description="S1 motif" evidence="15">
    <location>
        <begin position="444"/>
        <end position="519"/>
    </location>
</feature>
<dbReference type="SUPFAM" id="SSF48452">
    <property type="entry name" value="TPR-like"/>
    <property type="match status" value="2"/>
</dbReference>
<dbReference type="InterPro" id="IPR057301">
    <property type="entry name" value="Rrp5_OB_4th"/>
</dbReference>
<feature type="domain" description="S1 motif" evidence="15">
    <location>
        <begin position="1288"/>
        <end position="1359"/>
    </location>
</feature>
<dbReference type="CDD" id="cd04461">
    <property type="entry name" value="S1_Rrp5_repeat_hs8_sc7"/>
    <property type="match status" value="1"/>
</dbReference>
<evidence type="ECO:0000256" key="4">
    <source>
        <dbReference type="ARBA" id="ARBA00022552"/>
    </source>
</evidence>
<dbReference type="InterPro" id="IPR012340">
    <property type="entry name" value="NA-bd_OB-fold"/>
</dbReference>
<dbReference type="OrthoDB" id="412781at2759"/>
<dbReference type="Pfam" id="PF24685">
    <property type="entry name" value="OB_RRP5_4th"/>
    <property type="match status" value="1"/>
</dbReference>
<feature type="compositionally biased region" description="Basic and acidic residues" evidence="14">
    <location>
        <begin position="110"/>
        <end position="124"/>
    </location>
</feature>
<evidence type="ECO:0000259" key="15">
    <source>
        <dbReference type="PROSITE" id="PS50126"/>
    </source>
</evidence>
<dbReference type="InterPro" id="IPR048059">
    <property type="entry name" value="Rrp5_S1_rpt_hs1_sc1"/>
</dbReference>
<evidence type="ECO:0000256" key="10">
    <source>
        <dbReference type="ARBA" id="ARBA00023242"/>
    </source>
</evidence>
<dbReference type="CDD" id="cd05702">
    <property type="entry name" value="S1_Rrp5_repeat_hs11_sc8"/>
    <property type="match status" value="1"/>
</dbReference>
<feature type="domain" description="S1 motif" evidence="15">
    <location>
        <begin position="1199"/>
        <end position="1268"/>
    </location>
</feature>
<evidence type="ECO:0000313" key="17">
    <source>
        <dbReference type="Proteomes" id="UP000730481"/>
    </source>
</evidence>
<feature type="domain" description="S1 motif" evidence="15">
    <location>
        <begin position="1018"/>
        <end position="1089"/>
    </location>
</feature>
<keyword evidence="5" id="KW-0597">Phosphoprotein</keyword>
<dbReference type="GO" id="GO:0005681">
    <property type="term" value="C:spliceosomal complex"/>
    <property type="evidence" value="ECO:0007669"/>
    <property type="project" value="UniProtKB-KW"/>
</dbReference>
<accession>A0A9P5DU03</accession>
<dbReference type="FunFam" id="2.40.50.140:FF:000196">
    <property type="entry name" value="rRNA biogenesis protein RRP5"/>
    <property type="match status" value="1"/>
</dbReference>
<dbReference type="Pfam" id="PF00575">
    <property type="entry name" value="S1"/>
    <property type="match status" value="7"/>
</dbReference>
<comment type="function">
    <text evidence="11">Involved in the biogenesis of rRNA. Required for the formation of 18S and 5.8S rRNA.</text>
</comment>
<dbReference type="CDD" id="cd05708">
    <property type="entry name" value="S1_Rrp5_repeat_sc12"/>
    <property type="match status" value="1"/>
</dbReference>
<feature type="domain" description="S1 motif" evidence="15">
    <location>
        <begin position="718"/>
        <end position="792"/>
    </location>
</feature>
<dbReference type="Proteomes" id="UP000730481">
    <property type="component" value="Unassembled WGS sequence"/>
</dbReference>
<feature type="domain" description="S1 motif" evidence="15">
    <location>
        <begin position="814"/>
        <end position="883"/>
    </location>
</feature>
<dbReference type="FunFam" id="2.40.50.140:FF:000279">
    <property type="entry name" value="rRNA biogenesis protein rrp5"/>
    <property type="match status" value="1"/>
</dbReference>
<feature type="compositionally biased region" description="Acidic residues" evidence="14">
    <location>
        <begin position="1461"/>
        <end position="1470"/>
    </location>
</feature>
<feature type="domain" description="S1 motif" evidence="15">
    <location>
        <begin position="1105"/>
        <end position="1174"/>
    </location>
</feature>
<dbReference type="Pfam" id="PF23459">
    <property type="entry name" value="S1_RRP5"/>
    <property type="match status" value="1"/>
</dbReference>
<evidence type="ECO:0000256" key="5">
    <source>
        <dbReference type="ARBA" id="ARBA00022553"/>
    </source>
</evidence>
<reference evidence="16" key="2">
    <citation type="submission" date="2020-02" db="EMBL/GenBank/DDBJ databases">
        <title>Identification and distribution of gene clusters putatively required for synthesis of sphingolipid metabolism inhibitors in phylogenetically diverse species of the filamentous fungus Fusarium.</title>
        <authorList>
            <person name="Kim H.-S."/>
            <person name="Busman M."/>
            <person name="Brown D.W."/>
            <person name="Divon H."/>
            <person name="Uhlig S."/>
            <person name="Proctor R.H."/>
        </authorList>
    </citation>
    <scope>NUCLEOTIDE SEQUENCE</scope>
    <source>
        <strain evidence="16">NRRL 25174</strain>
    </source>
</reference>
<dbReference type="SUPFAM" id="SSF50249">
    <property type="entry name" value="Nucleic acid-binding proteins"/>
    <property type="match status" value="12"/>
</dbReference>
<evidence type="ECO:0000256" key="2">
    <source>
        <dbReference type="ARBA" id="ARBA00008644"/>
    </source>
</evidence>
<dbReference type="CDD" id="cd05706">
    <property type="entry name" value="S1_Rrp5_repeat_sc10"/>
    <property type="match status" value="1"/>
</dbReference>
<name>A0A9P5DU03_9HYPO</name>
<dbReference type="InterPro" id="IPR003029">
    <property type="entry name" value="S1_domain"/>
</dbReference>
<feature type="compositionally biased region" description="Acidic residues" evidence="14">
    <location>
        <begin position="1406"/>
        <end position="1440"/>
    </location>
</feature>
<dbReference type="GO" id="GO:0006364">
    <property type="term" value="P:rRNA processing"/>
    <property type="evidence" value="ECO:0007669"/>
    <property type="project" value="UniProtKB-KW"/>
</dbReference>
<feature type="domain" description="S1 motif" evidence="15">
    <location>
        <begin position="140"/>
        <end position="238"/>
    </location>
</feature>
<dbReference type="GO" id="GO:0003723">
    <property type="term" value="F:RNA binding"/>
    <property type="evidence" value="ECO:0007669"/>
    <property type="project" value="TreeGrafter"/>
</dbReference>
<feature type="compositionally biased region" description="Acidic residues" evidence="14">
    <location>
        <begin position="1364"/>
        <end position="1392"/>
    </location>
</feature>
<evidence type="ECO:0000256" key="6">
    <source>
        <dbReference type="ARBA" id="ARBA00022664"/>
    </source>
</evidence>
<reference evidence="16" key="1">
    <citation type="journal article" date="2017" name="Mycologia">
        <title>Fusarium algeriense, sp. nov., a novel toxigenic crown rot pathogen of durum wheat from Algeria is nested in the Fusarium burgessii species complex.</title>
        <authorList>
            <person name="Laraba I."/>
            <person name="Keddad A."/>
            <person name="Boureghda H."/>
            <person name="Abdallah N."/>
            <person name="Vaughan M.M."/>
            <person name="Proctor R.H."/>
            <person name="Busman M."/>
            <person name="O'Donnell K."/>
        </authorList>
    </citation>
    <scope>NUCLEOTIDE SEQUENCE</scope>
    <source>
        <strain evidence="16">NRRL 25174</strain>
    </source>
</reference>
<keyword evidence="3" id="KW-0690">Ribosome biogenesis</keyword>
<keyword evidence="7" id="KW-0747">Spliceosome</keyword>
<dbReference type="PROSITE" id="PS50126">
    <property type="entry name" value="S1"/>
    <property type="match status" value="11"/>
</dbReference>
<dbReference type="Pfam" id="PF23233">
    <property type="entry name" value="HAT_Syf1_CNRKL1_N"/>
    <property type="match status" value="1"/>
</dbReference>
<keyword evidence="4" id="KW-0698">rRNA processing</keyword>
<keyword evidence="8" id="KW-0677">Repeat</keyword>
<dbReference type="FunFam" id="2.40.50.140:FF:000155">
    <property type="entry name" value="rRNA biogenesis protein RRP5"/>
    <property type="match status" value="1"/>
</dbReference>
<feature type="compositionally biased region" description="Basic residues" evidence="14">
    <location>
        <begin position="100"/>
        <end position="109"/>
    </location>
</feature>
<dbReference type="PANTHER" id="PTHR23270:SF10">
    <property type="entry name" value="PROTEIN RRP5 HOMOLOG"/>
    <property type="match status" value="1"/>
</dbReference>
<dbReference type="PANTHER" id="PTHR23270">
    <property type="entry name" value="PROGRAMMED CELL DEATH PROTEIN 11 PRE-RRNA PROCESSING PROTEIN RRP5"/>
    <property type="match status" value="1"/>
</dbReference>
<evidence type="ECO:0000256" key="12">
    <source>
        <dbReference type="ARBA" id="ARBA00073619"/>
    </source>
</evidence>
<dbReference type="Gene3D" id="2.40.50.140">
    <property type="entry name" value="Nucleic acid-binding proteins"/>
    <property type="match status" value="12"/>
</dbReference>
<evidence type="ECO:0000256" key="14">
    <source>
        <dbReference type="SAM" id="MobiDB-lite"/>
    </source>
</evidence>
<dbReference type="GO" id="GO:0008380">
    <property type="term" value="P:RNA splicing"/>
    <property type="evidence" value="ECO:0007669"/>
    <property type="project" value="UniProtKB-KW"/>
</dbReference>
<dbReference type="GO" id="GO:0006397">
    <property type="term" value="P:mRNA processing"/>
    <property type="evidence" value="ECO:0007669"/>
    <property type="project" value="UniProtKB-KW"/>
</dbReference>
<evidence type="ECO:0000256" key="11">
    <source>
        <dbReference type="ARBA" id="ARBA00055575"/>
    </source>
</evidence>
<feature type="domain" description="S1 motif" evidence="15">
    <location>
        <begin position="536"/>
        <end position="610"/>
    </location>
</feature>
<dbReference type="InterPro" id="IPR048058">
    <property type="entry name" value="Rrp5_S1_rpt_hs11_sc8"/>
</dbReference>
<evidence type="ECO:0000256" key="7">
    <source>
        <dbReference type="ARBA" id="ARBA00022728"/>
    </source>
</evidence>
<comment type="caution">
    <text evidence="16">The sequence shown here is derived from an EMBL/GenBank/DDBJ whole genome shotgun (WGS) entry which is preliminary data.</text>
</comment>
<dbReference type="CDD" id="cd05693">
    <property type="entry name" value="S1_Rrp5_repeat_hs1_sc1"/>
    <property type="match status" value="1"/>
</dbReference>
<sequence>MGNLKRKDAPGGNPPAKSAKNTKEARPTKKENVGKDAKPAHKKSAETAEKAPVVSLLKEEEPMFPRGGASILTPLEQKKIQLEAKADAVRDEEFNAGNKVQKKKKRKTALKGDKKSDKKTEEEEQAVRIESLSFKKLVKGSLVLGQVTRINNLDLEVALPNNLTGHISIVAVSKQLTERLETETAEKDEEEDEEEEDDNVIDLKSIFAVGQYLRAYVVSTVEESTTGKGKRRIELSLRPNEANTGLEKDDVVPNTTVMASIVSVEDRGFVMDTGIENLGAFLSRSEVDKNIDEQRLQPGAVFLCQVTSKAANGKIAQLSLQQQKIGNPKSVPADATTINTFLPGTMVDVLISNTDRRGLSGKIMGHLDVTADIIHSGAGPAGVSLDTAYKIGARVKARIICNFPGAREPKLGISLLPHITALEKKRPTKSTDSKKNPTQVLPISSLVETCTVRHVEPDMGLFVDIGIPGLSGFVHISRVKDGKVEALYEASGPYKVGSEHKGRVVGYNEVDGLFQISFEKSVLEQQYLRLEDVPIGAVITCDIEKVIIDQQGVSGLIVKVAEGITGFVPEQHFSDVKLQHPEKKFRQGMKVKARVLSTNLSKKQMRLTLKKTLVNSEAPVIKSYEEASVGMQIPGTIIKIQSSGAIIQFFGAVQGFLPISEMSEAYIKDPKEHFRTGQVVSVHVLDVEPESKRLVVSCKDPSAFGLDKQNALKKLQLGDIVSAKVTQKTEDQVFVELADSQLKAILPVGHLTDKSASKNQYALKRIAVGQTLSDLVIIEKNENRRAVILSHKPSLVSAGKDKTLLTRFEDAKEGKVVAGFVRNITVTAVFVQFAGTVNALLPKSRLSADIQDLPDFGMHKHQSIEVKVVSIIPDHKRIVVAPADLDEPAELNKKSKSSDKPAASDNIEFGTVTKAKITSIKDTQLNVQLVDSKVQGRIDVSQIFDKWEDIPDPKDPLDKYHKKQTVSVRVMGVHSAKDHRFLPFSHRSLHSVLELTAKPSDLEAKTLEPLSLENLKVGDTYVAFVNNSSPQHLWVNLSPSVRGRISAMEASDDLSQLNDLEANFPVGSALKVRVTGVDARNKRLDLSARSSSCSEAVTWSALKQNMVLPGRVTKVNERQILVKLSELVSGPVHLPDMVDDFDTVNTLKHKKGDIVRVSVVELDASNKRLRLSTRPSRIMSSTLPVKDREISEISQINAGDIVRGFVKNVSDKGLFVLLGGQVTALVKISNLSDRYLKEWKDHFQIDQLVKGRVIAADKLTGQVELSLKSSVVDEDYTPPLTYNDIKEGQVVTGKVRKVEEFGAFILIDNSDNVSGLCHRSQMAENPVKDATKLYREGDAVKARVLEVDTNKRRVTFGLKPSLFEDADTDMDDSDAGVELDDDDSDDDVDMDDAGALLKILGTDNAGDSDEDEDEEEDDDNDDEDGEDDDENDDEDVEIEDQPAKKSKGLGAGKKSEWSADPFDEPESESEEQLKDSEKTKKKRRNRDEIQVDRTAELDANGPQTSSDYERLLLGQPDSSELWIAYMAFQMQVSELSKAREVAERAIKSINIREETEKLNVWVAYLNLEVAYGTKQTVEEVFKRACQYNDEQEVHERLASIYIQSEKLKDAEALFETMAKKFGAKSPNVWLNYAHFLHVTRNDPDRARGLLPRATQQLGDRHSQVLVSRFAALEFRSPNGEPERGRTMFATLLDAYPKKGDIWGQLLDLEIGLSDSDPTAIRDVFERRTRVKGLKPKPAEKWFRRWADWEEKLDPKGKDKVMAKAQDWAAAFKAKKDAKSAEDEEMEE</sequence>
<dbReference type="CDD" id="cd05703">
    <property type="entry name" value="S1_Rrp5_repeat_hs12_sc9"/>
    <property type="match status" value="1"/>
</dbReference>
<feature type="region of interest" description="Disordered" evidence="14">
    <location>
        <begin position="1363"/>
        <end position="1509"/>
    </location>
</feature>
<dbReference type="InterPro" id="IPR003107">
    <property type="entry name" value="HAT"/>
</dbReference>
<evidence type="ECO:0000256" key="1">
    <source>
        <dbReference type="ARBA" id="ARBA00004604"/>
    </source>
</evidence>
<dbReference type="FunFam" id="2.40.50.140:FF:000278">
    <property type="entry name" value="rRNA biogenesis protein rrp5"/>
    <property type="match status" value="1"/>
</dbReference>
<dbReference type="Gene3D" id="1.25.40.10">
    <property type="entry name" value="Tetratricopeptide repeat domain"/>
    <property type="match status" value="2"/>
</dbReference>
<evidence type="ECO:0000313" key="16">
    <source>
        <dbReference type="EMBL" id="KAF4337362.1"/>
    </source>
</evidence>
<proteinExistence type="inferred from homology"/>
<comment type="subcellular location">
    <subcellularLocation>
        <location evidence="1">Nucleus</location>
        <location evidence="1">Nucleolus</location>
    </subcellularLocation>
</comment>
<keyword evidence="10" id="KW-0539">Nucleus</keyword>
<dbReference type="InterPro" id="IPR055433">
    <property type="entry name" value="HAT_Syf1-like_N"/>
</dbReference>
<comment type="similarity">
    <text evidence="2">Belongs to the crooked-neck family.</text>
</comment>
<evidence type="ECO:0000256" key="9">
    <source>
        <dbReference type="ARBA" id="ARBA00023187"/>
    </source>
</evidence>
<feature type="domain" description="S1 motif" evidence="15">
    <location>
        <begin position="910"/>
        <end position="987"/>
    </location>
</feature>
<dbReference type="FunFam" id="2.40.50.140:FF:000159">
    <property type="entry name" value="rRNA biogenesis protein rrp5"/>
    <property type="match status" value="1"/>
</dbReference>
<dbReference type="InterPro" id="IPR011990">
    <property type="entry name" value="TPR-like_helical_dom_sf"/>
</dbReference>
<keyword evidence="17" id="KW-1185">Reference proteome</keyword>
<feature type="compositionally biased region" description="Basic and acidic residues" evidence="14">
    <location>
        <begin position="21"/>
        <end position="49"/>
    </location>
</feature>
<feature type="domain" description="S1 motif" evidence="15">
    <location>
        <begin position="630"/>
        <end position="699"/>
    </location>
</feature>
<dbReference type="InterPro" id="IPR057302">
    <property type="entry name" value="Rrp5_S1"/>
</dbReference>
<feature type="compositionally biased region" description="Basic and acidic residues" evidence="14">
    <location>
        <begin position="1485"/>
        <end position="1496"/>
    </location>
</feature>
<evidence type="ECO:0000256" key="8">
    <source>
        <dbReference type="ARBA" id="ARBA00022737"/>
    </source>
</evidence>
<keyword evidence="6" id="KW-0507">mRNA processing</keyword>
<dbReference type="SMART" id="SM00316">
    <property type="entry name" value="S1"/>
    <property type="match status" value="13"/>
</dbReference>
<evidence type="ECO:0000256" key="3">
    <source>
        <dbReference type="ARBA" id="ARBA00022517"/>
    </source>
</evidence>
<dbReference type="EMBL" id="PVQB02000423">
    <property type="protein sequence ID" value="KAF4337362.1"/>
    <property type="molecule type" value="Genomic_DNA"/>
</dbReference>
<dbReference type="GO" id="GO:0032040">
    <property type="term" value="C:small-subunit processome"/>
    <property type="evidence" value="ECO:0007669"/>
    <property type="project" value="TreeGrafter"/>
</dbReference>
<dbReference type="FunFam" id="2.40.50.140:FF:000103">
    <property type="entry name" value="protein RRP5 homolog"/>
    <property type="match status" value="2"/>
</dbReference>
<dbReference type="CDD" id="cd05698">
    <property type="entry name" value="S1_Rrp5_repeat_hs6_sc5"/>
    <property type="match status" value="1"/>
</dbReference>
<keyword evidence="9" id="KW-0508">mRNA splicing</keyword>
<gene>
    <name evidence="16" type="ORF">FBEOM_8746</name>
</gene>
<organism evidence="16 17">
    <name type="scientific">Fusarium beomiforme</name>
    <dbReference type="NCBI Taxonomy" id="44412"/>
    <lineage>
        <taxon>Eukaryota</taxon>
        <taxon>Fungi</taxon>
        <taxon>Dikarya</taxon>
        <taxon>Ascomycota</taxon>
        <taxon>Pezizomycotina</taxon>
        <taxon>Sordariomycetes</taxon>
        <taxon>Hypocreomycetidae</taxon>
        <taxon>Hypocreales</taxon>
        <taxon>Nectriaceae</taxon>
        <taxon>Fusarium</taxon>
        <taxon>Fusarium burgessii species complex</taxon>
    </lineage>
</organism>